<evidence type="ECO:0008006" key="3">
    <source>
        <dbReference type="Google" id="ProtNLM"/>
    </source>
</evidence>
<proteinExistence type="predicted"/>
<reference evidence="1 2" key="1">
    <citation type="submission" date="2016-03" db="EMBL/GenBank/DDBJ databases">
        <title>Chemosynthetic sulphur-oxidizing symbionts of marine invertebrate animals are capable of nitrogen fixation.</title>
        <authorList>
            <person name="Petersen J.M."/>
            <person name="Kemper A."/>
            <person name="Gruber-Vodicka H."/>
            <person name="Cardini U."/>
            <person name="Geest Mvander."/>
            <person name="Kleiner M."/>
            <person name="Bulgheresi S."/>
            <person name="Fussmann M."/>
            <person name="Herbold C."/>
            <person name="Seah B.K.B."/>
            <person name="Antony C.Paul."/>
            <person name="Liu D."/>
            <person name="Belitz A."/>
            <person name="Weber M."/>
        </authorList>
    </citation>
    <scope>NUCLEOTIDE SEQUENCE [LARGE SCALE GENOMIC DNA]</scope>
    <source>
        <strain evidence="1">G_D</strain>
    </source>
</reference>
<keyword evidence="2" id="KW-1185">Reference proteome</keyword>
<dbReference type="OrthoDB" id="9814774at2"/>
<dbReference type="Gene3D" id="3.10.129.10">
    <property type="entry name" value="Hotdog Thioesterase"/>
    <property type="match status" value="1"/>
</dbReference>
<organism evidence="1 2">
    <name type="scientific">Candidatus Thiodiazotropha endoloripes</name>
    <dbReference type="NCBI Taxonomy" id="1818881"/>
    <lineage>
        <taxon>Bacteria</taxon>
        <taxon>Pseudomonadati</taxon>
        <taxon>Pseudomonadota</taxon>
        <taxon>Gammaproteobacteria</taxon>
        <taxon>Chromatiales</taxon>
        <taxon>Sedimenticolaceae</taxon>
        <taxon>Candidatus Thiodiazotropha</taxon>
    </lineage>
</organism>
<accession>A0A1E2UJC0</accession>
<dbReference type="InterPro" id="IPR029069">
    <property type="entry name" value="HotDog_dom_sf"/>
</dbReference>
<dbReference type="EMBL" id="LVJZ01000004">
    <property type="protein sequence ID" value="ODB94422.1"/>
    <property type="molecule type" value="Genomic_DNA"/>
</dbReference>
<dbReference type="AlphaFoldDB" id="A0A1E2UJC0"/>
<dbReference type="STRING" id="1818881.A3196_17990"/>
<dbReference type="Pfam" id="PF14539">
    <property type="entry name" value="DUF4442"/>
    <property type="match status" value="1"/>
</dbReference>
<dbReference type="InterPro" id="IPR027961">
    <property type="entry name" value="DUF4442"/>
</dbReference>
<dbReference type="CDD" id="cd03443">
    <property type="entry name" value="PaaI_thioesterase"/>
    <property type="match status" value="1"/>
</dbReference>
<protein>
    <recommendedName>
        <fullName evidence="3">Thioesterase putative domain-containing protein</fullName>
    </recommendedName>
</protein>
<name>A0A1E2UJC0_9GAMM</name>
<dbReference type="RefSeq" id="WP_069006187.1">
    <property type="nucleotide sequence ID" value="NZ_LVJW01000006.1"/>
</dbReference>
<sequence>MSDSDNKLILAEHLERFPPFQSLGVKLLSISEDWGKVNLLLPLNRSTRNPGGSMFGGSIAALADPVPALACNHRFPDYDVWTKELGVDFRRPGLSDLELRFEFPDRTSEQIAHELAEKHRSTPTFEFGIYDAGGELVAWIKNRVAIRPAGHNL</sequence>
<comment type="caution">
    <text evidence="1">The sequence shown here is derived from an EMBL/GenBank/DDBJ whole genome shotgun (WGS) entry which is preliminary data.</text>
</comment>
<evidence type="ECO:0000313" key="2">
    <source>
        <dbReference type="Proteomes" id="UP000094849"/>
    </source>
</evidence>
<dbReference type="Proteomes" id="UP000094849">
    <property type="component" value="Unassembled WGS sequence"/>
</dbReference>
<gene>
    <name evidence="1" type="ORF">A3196_17990</name>
</gene>
<evidence type="ECO:0000313" key="1">
    <source>
        <dbReference type="EMBL" id="ODB94422.1"/>
    </source>
</evidence>
<dbReference type="SUPFAM" id="SSF54637">
    <property type="entry name" value="Thioesterase/thiol ester dehydrase-isomerase"/>
    <property type="match status" value="1"/>
</dbReference>